<dbReference type="AlphaFoldDB" id="A0AAV9G7Z6"/>
<keyword evidence="3" id="KW-1185">Reference proteome</keyword>
<evidence type="ECO:0000313" key="2">
    <source>
        <dbReference type="EMBL" id="KAK4444224.1"/>
    </source>
</evidence>
<feature type="domain" description="Heterokaryon incompatibility" evidence="1">
    <location>
        <begin position="228"/>
        <end position="388"/>
    </location>
</feature>
<organism evidence="2 3">
    <name type="scientific">Podospora aff. communis PSN243</name>
    <dbReference type="NCBI Taxonomy" id="3040156"/>
    <lineage>
        <taxon>Eukaryota</taxon>
        <taxon>Fungi</taxon>
        <taxon>Dikarya</taxon>
        <taxon>Ascomycota</taxon>
        <taxon>Pezizomycotina</taxon>
        <taxon>Sordariomycetes</taxon>
        <taxon>Sordariomycetidae</taxon>
        <taxon>Sordariales</taxon>
        <taxon>Podosporaceae</taxon>
        <taxon>Podospora</taxon>
    </lineage>
</organism>
<gene>
    <name evidence="2" type="ORF">QBC34DRAFT_187427</name>
</gene>
<reference evidence="2" key="2">
    <citation type="submission" date="2023-05" db="EMBL/GenBank/DDBJ databases">
        <authorList>
            <consortium name="Lawrence Berkeley National Laboratory"/>
            <person name="Steindorff A."/>
            <person name="Hensen N."/>
            <person name="Bonometti L."/>
            <person name="Westerberg I."/>
            <person name="Brannstrom I.O."/>
            <person name="Guillou S."/>
            <person name="Cros-Aarteil S."/>
            <person name="Calhoun S."/>
            <person name="Haridas S."/>
            <person name="Kuo A."/>
            <person name="Mondo S."/>
            <person name="Pangilinan J."/>
            <person name="Riley R."/>
            <person name="Labutti K."/>
            <person name="Andreopoulos B."/>
            <person name="Lipzen A."/>
            <person name="Chen C."/>
            <person name="Yanf M."/>
            <person name="Daum C."/>
            <person name="Ng V."/>
            <person name="Clum A."/>
            <person name="Ohm R."/>
            <person name="Martin F."/>
            <person name="Silar P."/>
            <person name="Natvig D."/>
            <person name="Lalanne C."/>
            <person name="Gautier V."/>
            <person name="Ament-Velasquez S.L."/>
            <person name="Kruys A."/>
            <person name="Hutchinson M.I."/>
            <person name="Powell A.J."/>
            <person name="Barry K."/>
            <person name="Miller A.N."/>
            <person name="Grigoriev I.V."/>
            <person name="Debuchy R."/>
            <person name="Gladieux P."/>
            <person name="Thoren M.H."/>
            <person name="Johannesson H."/>
        </authorList>
    </citation>
    <scope>NUCLEOTIDE SEQUENCE</scope>
    <source>
        <strain evidence="2">PSN243</strain>
    </source>
</reference>
<evidence type="ECO:0000259" key="1">
    <source>
        <dbReference type="Pfam" id="PF06985"/>
    </source>
</evidence>
<dbReference type="InterPro" id="IPR010730">
    <property type="entry name" value="HET"/>
</dbReference>
<protein>
    <submittedName>
        <fullName evidence="2">Heterokaryon incompatibility protein-domain-containing protein</fullName>
    </submittedName>
</protein>
<accession>A0AAV9G7Z6</accession>
<reference evidence="2" key="1">
    <citation type="journal article" date="2023" name="Mol. Phylogenet. Evol.">
        <title>Genome-scale phylogeny and comparative genomics of the fungal order Sordariales.</title>
        <authorList>
            <person name="Hensen N."/>
            <person name="Bonometti L."/>
            <person name="Westerberg I."/>
            <person name="Brannstrom I.O."/>
            <person name="Guillou S."/>
            <person name="Cros-Aarteil S."/>
            <person name="Calhoun S."/>
            <person name="Haridas S."/>
            <person name="Kuo A."/>
            <person name="Mondo S."/>
            <person name="Pangilinan J."/>
            <person name="Riley R."/>
            <person name="LaButti K."/>
            <person name="Andreopoulos B."/>
            <person name="Lipzen A."/>
            <person name="Chen C."/>
            <person name="Yan M."/>
            <person name="Daum C."/>
            <person name="Ng V."/>
            <person name="Clum A."/>
            <person name="Steindorff A."/>
            <person name="Ohm R.A."/>
            <person name="Martin F."/>
            <person name="Silar P."/>
            <person name="Natvig D.O."/>
            <person name="Lalanne C."/>
            <person name="Gautier V."/>
            <person name="Ament-Velasquez S.L."/>
            <person name="Kruys A."/>
            <person name="Hutchinson M.I."/>
            <person name="Powell A.J."/>
            <person name="Barry K."/>
            <person name="Miller A.N."/>
            <person name="Grigoriev I.V."/>
            <person name="Debuchy R."/>
            <person name="Gladieux P."/>
            <person name="Hiltunen Thoren M."/>
            <person name="Johannesson H."/>
        </authorList>
    </citation>
    <scope>NUCLEOTIDE SEQUENCE</scope>
    <source>
        <strain evidence="2">PSN243</strain>
    </source>
</reference>
<dbReference type="EMBL" id="MU865980">
    <property type="protein sequence ID" value="KAK4444224.1"/>
    <property type="molecule type" value="Genomic_DNA"/>
</dbReference>
<name>A0AAV9G7Z6_9PEZI</name>
<dbReference type="PANTHER" id="PTHR33112:SF9">
    <property type="entry name" value="HETEROKARYON INCOMPATIBILITY DOMAIN-CONTAINING PROTEIN"/>
    <property type="match status" value="1"/>
</dbReference>
<dbReference type="Proteomes" id="UP001321760">
    <property type="component" value="Unassembled WGS sequence"/>
</dbReference>
<evidence type="ECO:0000313" key="3">
    <source>
        <dbReference type="Proteomes" id="UP001321760"/>
    </source>
</evidence>
<dbReference type="PANTHER" id="PTHR33112">
    <property type="entry name" value="DOMAIN PROTEIN, PUTATIVE-RELATED"/>
    <property type="match status" value="1"/>
</dbReference>
<dbReference type="Pfam" id="PF06985">
    <property type="entry name" value="HET"/>
    <property type="match status" value="1"/>
</dbReference>
<sequence length="737" mass="81602">MMHHTVELDPEHEADIAAAEAWDNEIAAIEKLRAQLLLFPPQDEPTWAIFQGLNGLCNTCLGLTAPPGPGWHATLGFTPYAHIGVRSLQNTHMSKSGGCPLCMAMYQATSPTLETIIMAESVFAKVLGPSDMRIGDYIGRDCTVISLRNDAVNSPTCLAVDPCFDLPEHCISFARRQLENCLTNDNHNCAPEGEGRAGMKDWPGRILRISGEFITLVDFEPLTMAGNYIALSYCWGSRDELEQRPNLKTTMSTYSSMAAGVPIVDLPLTLKQAVMVTRCLGREYIWIDSLCIVQDSDNDADWEAESLKMETVYAMAAVTIIAASSTSCHSGFLPLRFCEDPCWQRQLAIDLPSPLSLWASRIPSRHRGGFHSWPGHDPIDDRGWTYQEECLSNRYLKFTKNDIQWKCKAGTRCLCAMEASKLHITNSNHSLDLSWSAWWGVTLRFAGRKFTDANDTLPAISGLARRFASRRLREGNKSRYIAGCWEDMLTSLKGLTWFVALELDAKPALGPKSYVAPSFSWASINSPVYFSSMTGVTELKLGEVVRVDTQHAVAANPFGRVVAGELVIRAPLFRRCLLHRSSVVGGDGHHSGILENGVTMPEDVVSAFSFRQGRETMECHLDCQVAEYASPGGRKALHRCQGPDCPLALSSRYHRALGFDSMTSDAVMGNPVEVDLLVLLRNFQVEYGVITALVLGQSDPDSHIYQRIGLAIQWLDKEEGFQGNGDLDPWMEEVVIQ</sequence>
<proteinExistence type="predicted"/>
<comment type="caution">
    <text evidence="2">The sequence shown here is derived from an EMBL/GenBank/DDBJ whole genome shotgun (WGS) entry which is preliminary data.</text>
</comment>